<sequence length="79" mass="9134">SSSFSSSFSLSFLHSQNWKSTETISSSRWTRTMRSKCAEREAKMQSKRTMSPRTREDSAWMSNLQFTELCLYLLSLIPG</sequence>
<evidence type="ECO:0000256" key="1">
    <source>
        <dbReference type="SAM" id="MobiDB-lite"/>
    </source>
</evidence>
<protein>
    <submittedName>
        <fullName evidence="2">Uncharacterized protein</fullName>
    </submittedName>
</protein>
<feature type="compositionally biased region" description="Low complexity" evidence="1">
    <location>
        <begin position="1"/>
        <end position="15"/>
    </location>
</feature>
<feature type="compositionally biased region" description="Polar residues" evidence="1">
    <location>
        <begin position="16"/>
        <end position="32"/>
    </location>
</feature>
<dbReference type="EMBL" id="BTRK01000006">
    <property type="protein sequence ID" value="GMR58709.1"/>
    <property type="molecule type" value="Genomic_DNA"/>
</dbReference>
<evidence type="ECO:0000313" key="2">
    <source>
        <dbReference type="EMBL" id="GMR58709.1"/>
    </source>
</evidence>
<dbReference type="Proteomes" id="UP001328107">
    <property type="component" value="Unassembled WGS sequence"/>
</dbReference>
<evidence type="ECO:0000313" key="3">
    <source>
        <dbReference type="Proteomes" id="UP001328107"/>
    </source>
</evidence>
<accession>A0AAN5IBL7</accession>
<dbReference type="AlphaFoldDB" id="A0AAN5IBL7"/>
<organism evidence="2 3">
    <name type="scientific">Pristionchus mayeri</name>
    <dbReference type="NCBI Taxonomy" id="1317129"/>
    <lineage>
        <taxon>Eukaryota</taxon>
        <taxon>Metazoa</taxon>
        <taxon>Ecdysozoa</taxon>
        <taxon>Nematoda</taxon>
        <taxon>Chromadorea</taxon>
        <taxon>Rhabditida</taxon>
        <taxon>Rhabditina</taxon>
        <taxon>Diplogasteromorpha</taxon>
        <taxon>Diplogasteroidea</taxon>
        <taxon>Neodiplogasteridae</taxon>
        <taxon>Pristionchus</taxon>
    </lineage>
</organism>
<keyword evidence="3" id="KW-1185">Reference proteome</keyword>
<name>A0AAN5IBL7_9BILA</name>
<proteinExistence type="predicted"/>
<comment type="caution">
    <text evidence="2">The sequence shown here is derived from an EMBL/GenBank/DDBJ whole genome shotgun (WGS) entry which is preliminary data.</text>
</comment>
<feature type="region of interest" description="Disordered" evidence="1">
    <location>
        <begin position="1"/>
        <end position="56"/>
    </location>
</feature>
<gene>
    <name evidence="2" type="ORF">PMAYCL1PPCAC_28904</name>
</gene>
<reference evidence="3" key="1">
    <citation type="submission" date="2022-10" db="EMBL/GenBank/DDBJ databases">
        <title>Genome assembly of Pristionchus species.</title>
        <authorList>
            <person name="Yoshida K."/>
            <person name="Sommer R.J."/>
        </authorList>
    </citation>
    <scope>NUCLEOTIDE SEQUENCE [LARGE SCALE GENOMIC DNA]</scope>
    <source>
        <strain evidence="3">RS5460</strain>
    </source>
</reference>
<feature type="non-terminal residue" evidence="2">
    <location>
        <position position="1"/>
    </location>
</feature>